<keyword evidence="5" id="KW-1185">Reference proteome</keyword>
<feature type="binding site" evidence="3">
    <location>
        <position position="47"/>
    </location>
    <ligand>
        <name>a divalent metal cation</name>
        <dbReference type="ChEBI" id="CHEBI:60240"/>
    </ligand>
</feature>
<dbReference type="SUPFAM" id="SSF109854">
    <property type="entry name" value="DinB/YfiT-like putative metalloenzymes"/>
    <property type="match status" value="1"/>
</dbReference>
<evidence type="ECO:0000313" key="5">
    <source>
        <dbReference type="Proteomes" id="UP000198850"/>
    </source>
</evidence>
<evidence type="ECO:0000256" key="3">
    <source>
        <dbReference type="PIRSR" id="PIRSR607837-1"/>
    </source>
</evidence>
<evidence type="ECO:0000256" key="2">
    <source>
        <dbReference type="ARBA" id="ARBA00022723"/>
    </source>
</evidence>
<reference evidence="4 5" key="1">
    <citation type="submission" date="2016-10" db="EMBL/GenBank/DDBJ databases">
        <authorList>
            <person name="de Groot N.N."/>
        </authorList>
    </citation>
    <scope>NUCLEOTIDE SEQUENCE [LARGE SCALE GENOMIC DNA]</scope>
    <source>
        <strain evidence="4 5">DSM 19033</strain>
    </source>
</reference>
<gene>
    <name evidence="4" type="ORF">SAMN05443550_10310</name>
</gene>
<dbReference type="InterPro" id="IPR034660">
    <property type="entry name" value="DinB/YfiT-like"/>
</dbReference>
<protein>
    <submittedName>
        <fullName evidence="4">Uncharacterized damage-inducible protein DinB (Forms a four-helix bundle)</fullName>
    </submittedName>
</protein>
<keyword evidence="2 3" id="KW-0479">Metal-binding</keyword>
<dbReference type="RefSeq" id="WP_090555695.1">
    <property type="nucleotide sequence ID" value="NZ_FNRA01000003.1"/>
</dbReference>
<comment type="similarity">
    <text evidence="1">Belongs to the DinB family.</text>
</comment>
<dbReference type="Gene3D" id="1.20.120.450">
    <property type="entry name" value="dinb family like domain"/>
    <property type="match status" value="1"/>
</dbReference>
<organism evidence="4 5">
    <name type="scientific">Pedobacter hartonius</name>
    <dbReference type="NCBI Taxonomy" id="425514"/>
    <lineage>
        <taxon>Bacteria</taxon>
        <taxon>Pseudomonadati</taxon>
        <taxon>Bacteroidota</taxon>
        <taxon>Sphingobacteriia</taxon>
        <taxon>Sphingobacteriales</taxon>
        <taxon>Sphingobacteriaceae</taxon>
        <taxon>Pedobacter</taxon>
    </lineage>
</organism>
<dbReference type="AlphaFoldDB" id="A0A1H4AJR8"/>
<dbReference type="Pfam" id="PF05163">
    <property type="entry name" value="DinB"/>
    <property type="match status" value="1"/>
</dbReference>
<proteinExistence type="inferred from homology"/>
<dbReference type="GO" id="GO:0046872">
    <property type="term" value="F:metal ion binding"/>
    <property type="evidence" value="ECO:0007669"/>
    <property type="project" value="UniProtKB-KW"/>
</dbReference>
<dbReference type="STRING" id="425514.SAMN05443550_10310"/>
<evidence type="ECO:0000256" key="1">
    <source>
        <dbReference type="ARBA" id="ARBA00008635"/>
    </source>
</evidence>
<dbReference type="EMBL" id="FNRA01000003">
    <property type="protein sequence ID" value="SEA36213.1"/>
    <property type="molecule type" value="Genomic_DNA"/>
</dbReference>
<dbReference type="OrthoDB" id="119432at2"/>
<evidence type="ECO:0000313" key="4">
    <source>
        <dbReference type="EMBL" id="SEA36213.1"/>
    </source>
</evidence>
<dbReference type="InterPro" id="IPR007837">
    <property type="entry name" value="DinB"/>
</dbReference>
<feature type="binding site" evidence="3">
    <location>
        <position position="137"/>
    </location>
    <ligand>
        <name>a divalent metal cation</name>
        <dbReference type="ChEBI" id="CHEBI:60240"/>
    </ligand>
</feature>
<sequence>MSTPNEFLQELTKESVITRKTLERVPADKDDWRPHEKSRTIKELATHIAELPFYIIMALTTDEFDLQANANEPPVINNNEDLLNMFDNAIAAAKAQLEAANEKDLLPTWSLKNGGEVQISLSRGGLLRYALNEMIHHRAQLGVYFRLLDIPVPRTYGPTADEPGYL</sequence>
<accession>A0A1H4AJR8</accession>
<name>A0A1H4AJR8_9SPHI</name>
<dbReference type="Proteomes" id="UP000198850">
    <property type="component" value="Unassembled WGS sequence"/>
</dbReference>